<dbReference type="InterPro" id="IPR036013">
    <property type="entry name" value="Band_7/SPFH_dom_sf"/>
</dbReference>
<keyword evidence="2" id="KW-1133">Transmembrane helix</keyword>
<dbReference type="SUPFAM" id="SSF117892">
    <property type="entry name" value="Band 7/SPFH domain"/>
    <property type="match status" value="1"/>
</dbReference>
<feature type="domain" description="Band 7" evidence="3">
    <location>
        <begin position="33"/>
        <end position="220"/>
    </location>
</feature>
<accession>A0ABQ9FZ18</accession>
<gene>
    <name evidence="4" type="ORF">KUTeg_002557</name>
</gene>
<evidence type="ECO:0000256" key="2">
    <source>
        <dbReference type="SAM" id="Phobius"/>
    </source>
</evidence>
<dbReference type="PANTHER" id="PTHR42911:SF2">
    <property type="entry name" value="PROHIBITIN FAMILY PROTEIN"/>
    <property type="match status" value="1"/>
</dbReference>
<dbReference type="EMBL" id="JARBDR010000141">
    <property type="protein sequence ID" value="KAJ8320970.1"/>
    <property type="molecule type" value="Genomic_DNA"/>
</dbReference>
<dbReference type="Proteomes" id="UP001217089">
    <property type="component" value="Unassembled WGS sequence"/>
</dbReference>
<evidence type="ECO:0000256" key="1">
    <source>
        <dbReference type="SAM" id="Coils"/>
    </source>
</evidence>
<comment type="caution">
    <text evidence="4">The sequence shown here is derived from an EMBL/GenBank/DDBJ whole genome shotgun (WGS) entry which is preliminary data.</text>
</comment>
<sequence length="309" mass="34556">MSKKVTIGIVCAVIAVVIAIVIIGILVNSYKKLSSDEVGIMYDTFQKVLGTETLKEGLHRGPPGFEYIIFPSVFKSITFDDLQCLNRDAVEIVLDVTYQYKVRASNLTDVIRDFRNYTGYLKVLKLAGRSALHESCSKFNTAQFQAERGAFQEHVEKTLKARYNGLNTDINGLQVSNIARPEEYEKAIRSKERAREDIAVAKNERPRLVTEADTELREAETQAEIIKDKALSDARILYNRANLEAEAIVTQYQMEAEAYQNVLSESGLNFTVDGFLAFLGIRVISDASNPVYVSLQSPARSSYTKQGTT</sequence>
<keyword evidence="5" id="KW-1185">Reference proteome</keyword>
<evidence type="ECO:0000313" key="5">
    <source>
        <dbReference type="Proteomes" id="UP001217089"/>
    </source>
</evidence>
<feature type="coiled-coil region" evidence="1">
    <location>
        <begin position="184"/>
        <end position="229"/>
    </location>
</feature>
<keyword evidence="2" id="KW-0472">Membrane</keyword>
<proteinExistence type="predicted"/>
<organism evidence="4 5">
    <name type="scientific">Tegillarca granosa</name>
    <name type="common">Malaysian cockle</name>
    <name type="synonym">Anadara granosa</name>
    <dbReference type="NCBI Taxonomy" id="220873"/>
    <lineage>
        <taxon>Eukaryota</taxon>
        <taxon>Metazoa</taxon>
        <taxon>Spiralia</taxon>
        <taxon>Lophotrochozoa</taxon>
        <taxon>Mollusca</taxon>
        <taxon>Bivalvia</taxon>
        <taxon>Autobranchia</taxon>
        <taxon>Pteriomorphia</taxon>
        <taxon>Arcoida</taxon>
        <taxon>Arcoidea</taxon>
        <taxon>Arcidae</taxon>
        <taxon>Tegillarca</taxon>
    </lineage>
</organism>
<dbReference type="Pfam" id="PF01145">
    <property type="entry name" value="Band_7"/>
    <property type="match status" value="1"/>
</dbReference>
<dbReference type="Gene3D" id="3.30.479.30">
    <property type="entry name" value="Band 7 domain"/>
    <property type="match status" value="1"/>
</dbReference>
<keyword evidence="2" id="KW-0812">Transmembrane</keyword>
<evidence type="ECO:0000259" key="3">
    <source>
        <dbReference type="Pfam" id="PF01145"/>
    </source>
</evidence>
<dbReference type="InterPro" id="IPR001107">
    <property type="entry name" value="Band_7"/>
</dbReference>
<protein>
    <recommendedName>
        <fullName evidence="3">Band 7 domain-containing protein</fullName>
    </recommendedName>
</protein>
<reference evidence="4 5" key="1">
    <citation type="submission" date="2022-12" db="EMBL/GenBank/DDBJ databases">
        <title>Chromosome-level genome of Tegillarca granosa.</title>
        <authorList>
            <person name="Kim J."/>
        </authorList>
    </citation>
    <scope>NUCLEOTIDE SEQUENCE [LARGE SCALE GENOMIC DNA]</scope>
    <source>
        <strain evidence="4">Teg-2019</strain>
        <tissue evidence="4">Adductor muscle</tissue>
    </source>
</reference>
<evidence type="ECO:0000313" key="4">
    <source>
        <dbReference type="EMBL" id="KAJ8320970.1"/>
    </source>
</evidence>
<feature type="transmembrane region" description="Helical" evidence="2">
    <location>
        <begin position="6"/>
        <end position="27"/>
    </location>
</feature>
<keyword evidence="1" id="KW-0175">Coiled coil</keyword>
<dbReference type="PANTHER" id="PTHR42911">
    <property type="entry name" value="MODULATOR OF FTSH PROTEASE HFLC"/>
    <property type="match status" value="1"/>
</dbReference>
<name>A0ABQ9FZ18_TEGGR</name>